<gene>
    <name evidence="1" type="ORF">ElyMa_004619400</name>
</gene>
<dbReference type="EMBL" id="BMAT01009255">
    <property type="protein sequence ID" value="GFS02901.1"/>
    <property type="molecule type" value="Genomic_DNA"/>
</dbReference>
<name>A0AAV4I2H0_9GAST</name>
<keyword evidence="2" id="KW-1185">Reference proteome</keyword>
<accession>A0AAV4I2H0</accession>
<sequence length="163" mass="18038">MTRNLPPNCEKISNYAMCIATSKSLGREGVVGAQQIGALWRLYPSSQENRIELLTKGIIPEGVLINVSSQNPFLVRGGDGEEIPSTKLTLSDLPLSVANDTVKTALVKKGLKLRSKLKMEGIRDPDGQLTEWLSGRRFVYIDLPKSTIESTLQIGQFKARVYY</sequence>
<reference evidence="1 2" key="1">
    <citation type="journal article" date="2021" name="Elife">
        <title>Chloroplast acquisition without the gene transfer in kleptoplastic sea slugs, Plakobranchus ocellatus.</title>
        <authorList>
            <person name="Maeda T."/>
            <person name="Takahashi S."/>
            <person name="Yoshida T."/>
            <person name="Shimamura S."/>
            <person name="Takaki Y."/>
            <person name="Nagai Y."/>
            <person name="Toyoda A."/>
            <person name="Suzuki Y."/>
            <person name="Arimoto A."/>
            <person name="Ishii H."/>
            <person name="Satoh N."/>
            <person name="Nishiyama T."/>
            <person name="Hasebe M."/>
            <person name="Maruyama T."/>
            <person name="Minagawa J."/>
            <person name="Obokata J."/>
            <person name="Shigenobu S."/>
        </authorList>
    </citation>
    <scope>NUCLEOTIDE SEQUENCE [LARGE SCALE GENOMIC DNA]</scope>
</reference>
<comment type="caution">
    <text evidence="1">The sequence shown here is derived from an EMBL/GenBank/DDBJ whole genome shotgun (WGS) entry which is preliminary data.</text>
</comment>
<dbReference type="AlphaFoldDB" id="A0AAV4I2H0"/>
<evidence type="ECO:0000313" key="1">
    <source>
        <dbReference type="EMBL" id="GFS02901.1"/>
    </source>
</evidence>
<proteinExistence type="predicted"/>
<protein>
    <submittedName>
        <fullName evidence="1">Uncharacterized protein</fullName>
    </submittedName>
</protein>
<evidence type="ECO:0000313" key="2">
    <source>
        <dbReference type="Proteomes" id="UP000762676"/>
    </source>
</evidence>
<organism evidence="1 2">
    <name type="scientific">Elysia marginata</name>
    <dbReference type="NCBI Taxonomy" id="1093978"/>
    <lineage>
        <taxon>Eukaryota</taxon>
        <taxon>Metazoa</taxon>
        <taxon>Spiralia</taxon>
        <taxon>Lophotrochozoa</taxon>
        <taxon>Mollusca</taxon>
        <taxon>Gastropoda</taxon>
        <taxon>Heterobranchia</taxon>
        <taxon>Euthyneura</taxon>
        <taxon>Panpulmonata</taxon>
        <taxon>Sacoglossa</taxon>
        <taxon>Placobranchoidea</taxon>
        <taxon>Plakobranchidae</taxon>
        <taxon>Elysia</taxon>
    </lineage>
</organism>
<dbReference type="Proteomes" id="UP000762676">
    <property type="component" value="Unassembled WGS sequence"/>
</dbReference>